<dbReference type="GO" id="GO:0030036">
    <property type="term" value="P:actin cytoskeleton organization"/>
    <property type="evidence" value="ECO:0007669"/>
    <property type="project" value="UniProtKB-ARBA"/>
</dbReference>
<dbReference type="PROSITE" id="PS00678">
    <property type="entry name" value="WD_REPEATS_1"/>
    <property type="match status" value="1"/>
</dbReference>
<evidence type="ECO:0000256" key="5">
    <source>
        <dbReference type="ARBA" id="ARBA00022737"/>
    </source>
</evidence>
<dbReference type="SMART" id="SM00320">
    <property type="entry name" value="WD40"/>
    <property type="match status" value="7"/>
</dbReference>
<dbReference type="OrthoDB" id="1850764at2759"/>
<keyword evidence="4 8" id="KW-0853">WD repeat</keyword>
<dbReference type="PANTHER" id="PTHR10856">
    <property type="entry name" value="CORONIN"/>
    <property type="match status" value="1"/>
</dbReference>
<feature type="domain" description="DUF1899" evidence="11">
    <location>
        <begin position="4"/>
        <end position="68"/>
    </location>
</feature>
<feature type="repeat" description="WD" evidence="8">
    <location>
        <begin position="77"/>
        <end position="119"/>
    </location>
</feature>
<comment type="similarity">
    <text evidence="2 9">Belongs to the WD repeat coronin family.</text>
</comment>
<dbReference type="InterPro" id="IPR019775">
    <property type="entry name" value="WD40_repeat_CS"/>
</dbReference>
<dbReference type="InterPro" id="IPR015048">
    <property type="entry name" value="DUF1899"/>
</dbReference>
<protein>
    <recommendedName>
        <fullName evidence="9">Coronin</fullName>
    </recommendedName>
</protein>
<evidence type="ECO:0000256" key="8">
    <source>
        <dbReference type="PROSITE-ProRule" id="PRU00221"/>
    </source>
</evidence>
<dbReference type="Pfam" id="PF16300">
    <property type="entry name" value="WD40_4"/>
    <property type="match status" value="2"/>
</dbReference>
<dbReference type="FunFam" id="2.130.10.10:FF:000774">
    <property type="entry name" value="Coronin"/>
    <property type="match status" value="1"/>
</dbReference>
<keyword evidence="13" id="KW-1185">Reference proteome</keyword>
<dbReference type="AlphaFoldDB" id="A0A8B6CM73"/>
<dbReference type="Pfam" id="PF00400">
    <property type="entry name" value="WD40"/>
    <property type="match status" value="4"/>
</dbReference>
<name>A0A8B6CM73_MYTGA</name>
<dbReference type="PROSITE" id="PS50294">
    <property type="entry name" value="WD_REPEATS_REGION"/>
    <property type="match status" value="3"/>
</dbReference>
<evidence type="ECO:0000256" key="9">
    <source>
        <dbReference type="RuleBase" id="RU280818"/>
    </source>
</evidence>
<organism evidence="12 13">
    <name type="scientific">Mytilus galloprovincialis</name>
    <name type="common">Mediterranean mussel</name>
    <dbReference type="NCBI Taxonomy" id="29158"/>
    <lineage>
        <taxon>Eukaryota</taxon>
        <taxon>Metazoa</taxon>
        <taxon>Spiralia</taxon>
        <taxon>Lophotrochozoa</taxon>
        <taxon>Mollusca</taxon>
        <taxon>Bivalvia</taxon>
        <taxon>Autobranchia</taxon>
        <taxon>Pteriomorphia</taxon>
        <taxon>Mytilida</taxon>
        <taxon>Mytiloidea</taxon>
        <taxon>Mytilidae</taxon>
        <taxon>Mytilinae</taxon>
        <taxon>Mytilus</taxon>
    </lineage>
</organism>
<dbReference type="EMBL" id="UYJE01001902">
    <property type="protein sequence ID" value="VDI06205.1"/>
    <property type="molecule type" value="Genomic_DNA"/>
</dbReference>
<dbReference type="InterPro" id="IPR015505">
    <property type="entry name" value="Coronin"/>
</dbReference>
<dbReference type="SUPFAM" id="SSF50998">
    <property type="entry name" value="Quinoprotein alcohol dehydrogenase-like"/>
    <property type="match status" value="1"/>
</dbReference>
<evidence type="ECO:0000256" key="1">
    <source>
        <dbReference type="ARBA" id="ARBA00004496"/>
    </source>
</evidence>
<feature type="region of interest" description="Disordered" evidence="10">
    <location>
        <begin position="887"/>
        <end position="934"/>
    </location>
</feature>
<dbReference type="InterPro" id="IPR001680">
    <property type="entry name" value="WD40_rpt"/>
</dbReference>
<sequence>MAWRFKASKYKNSAPKLLKREEWIGDISAGNLPNSCGNHIKASCQYMAFNVDTSGGGNLAILPINTSGRLTTALPMLKAHGDFVTDFEFSPFDDFLLATGSADNTIKVWQLPEDNGNLTETISDVSPVVVLPGQQRRIENVTWNPVADSILTVTSHNTVKLFDVSQGTEKCCIDSHKDQIQSVCWKGDGTCIVTSCKDKLLRVIDPRSSTVQQEGSGHQNIKDSRAVWLGNKDNIVTTGFDSSRNREISIWDSRNLSSSLNTVSVDASSGTLIPLYDADTGMIFFAGKGDNTIKYCEITDKTPYLQENSVASTEQIKGAGLVPKLALNVMAGEVNRILILTKSNVLPTPYIVPRKSYKEFHDDLFPDTPCGEPALSTDDWFSGQNAQVQCTSLDPAKRKKRQTGSRTIGSKGDNQTNSISKTKEITKPKETSKSVIQDTQDIPQTSKPENSGKDTSNVIPKQATPTKVTTDTPTKESAGTPTKRSSDTPKEQSPALTSANKPVTKVFTAVRQSKFKYLKGHTLHKSLHIDNIRKLYHGVPGESDMFYANQTRCVVPVEGAGGLLSVLEFNKPGRLADTGTPVLQHKSKATDYVWDPFNYSRLAVSCDDAKVWIWNIPEGGLTETVTEPSMYLRGHTEKLYFVRFHPLASDILVSSAYDFTVRIWDLSDGKEKLKLTTHPDQVFCVAWSPDGRYLATVCKDGRVRIFDPRKSPDAIKEGEGPDGPRGARVVWALNGKYLVITGFDKLCSRQLYVYDVDKLESPLYIHQLDFNPAVLVPYYDDDSKTLFVTGRGDGVVHSFEISTEHPHIFPLSPVQFEGLHQALSFLPKTCCDVKKVEFAKGWRLTNNTVEPVSFTLPRVKTEYFQDDVFPDTKVIDKPVMTSTEWLSGANTPPRTVSLRPKDMKPLSEAPVEAPKERKYESFNPNTYKSDEQKKEELLDAVTKKLEIKESPLPQDLAEGVDDDEWGDD</sequence>
<comment type="subcellular location">
    <subcellularLocation>
        <location evidence="1">Cytoplasm</location>
    </subcellularLocation>
</comment>
<feature type="compositionally biased region" description="Polar residues" evidence="10">
    <location>
        <begin position="433"/>
        <end position="459"/>
    </location>
</feature>
<dbReference type="SMART" id="SM01166">
    <property type="entry name" value="DUF1899"/>
    <property type="match status" value="2"/>
</dbReference>
<evidence type="ECO:0000256" key="7">
    <source>
        <dbReference type="ARBA" id="ARBA00024838"/>
    </source>
</evidence>
<keyword evidence="5 9" id="KW-0677">Repeat</keyword>
<feature type="region of interest" description="Disordered" evidence="10">
    <location>
        <begin position="949"/>
        <end position="968"/>
    </location>
</feature>
<gene>
    <name evidence="12" type="ORF">MGAL_10B069453</name>
</gene>
<comment type="caution">
    <text evidence="12">The sequence shown here is derived from an EMBL/GenBank/DDBJ whole genome shotgun (WGS) entry which is preliminary data.</text>
</comment>
<reference evidence="12" key="1">
    <citation type="submission" date="2018-11" db="EMBL/GenBank/DDBJ databases">
        <authorList>
            <person name="Alioto T."/>
            <person name="Alioto T."/>
        </authorList>
    </citation>
    <scope>NUCLEOTIDE SEQUENCE</scope>
</reference>
<dbReference type="SMART" id="SM01167">
    <property type="entry name" value="DUF1900"/>
    <property type="match status" value="2"/>
</dbReference>
<feature type="compositionally biased region" description="Basic and acidic residues" evidence="10">
    <location>
        <begin position="421"/>
        <end position="432"/>
    </location>
</feature>
<feature type="region of interest" description="Disordered" evidence="10">
    <location>
        <begin position="391"/>
        <end position="500"/>
    </location>
</feature>
<dbReference type="PROSITE" id="PS50082">
    <property type="entry name" value="WD_REPEATS_2"/>
    <property type="match status" value="4"/>
</dbReference>
<dbReference type="Gene3D" id="2.130.10.10">
    <property type="entry name" value="YVTN repeat-like/Quinoprotein amine dehydrogenase"/>
    <property type="match status" value="2"/>
</dbReference>
<dbReference type="InterPro" id="IPR011047">
    <property type="entry name" value="Quinoprotein_ADH-like_sf"/>
</dbReference>
<dbReference type="GO" id="GO:0005737">
    <property type="term" value="C:cytoplasm"/>
    <property type="evidence" value="ECO:0007669"/>
    <property type="project" value="UniProtKB-SubCell"/>
</dbReference>
<dbReference type="GO" id="GO:0003779">
    <property type="term" value="F:actin binding"/>
    <property type="evidence" value="ECO:0007669"/>
    <property type="project" value="UniProtKB-KW"/>
</dbReference>
<dbReference type="Proteomes" id="UP000596742">
    <property type="component" value="Unassembled WGS sequence"/>
</dbReference>
<dbReference type="PANTHER" id="PTHR10856:SF20">
    <property type="entry name" value="CORONIN-7"/>
    <property type="match status" value="1"/>
</dbReference>
<accession>A0A8B6CM73</accession>
<evidence type="ECO:0000256" key="10">
    <source>
        <dbReference type="SAM" id="MobiDB-lite"/>
    </source>
</evidence>
<feature type="repeat" description="WD" evidence="8">
    <location>
        <begin position="675"/>
        <end position="707"/>
    </location>
</feature>
<evidence type="ECO:0000313" key="13">
    <source>
        <dbReference type="Proteomes" id="UP000596742"/>
    </source>
</evidence>
<evidence type="ECO:0000256" key="2">
    <source>
        <dbReference type="ARBA" id="ARBA00009482"/>
    </source>
</evidence>
<feature type="domain" description="DUF1899" evidence="11">
    <location>
        <begin position="508"/>
        <end position="573"/>
    </location>
</feature>
<comment type="function">
    <text evidence="7">F-actin regulator involved in anterograde Golgi to endosome transport: upon ubiquitination via 'Lys-33'-linked ubiquitin chains by the BCR(KLHL20) E3 ubiquitin ligase complex, interacts with EPS15 and localizes to the trans-Golgi network, where it promotes actin polymerization, thereby facilitating post-Golgi trafficking. May play a role in the maintenance of the Golgi apparatus morphology.</text>
</comment>
<evidence type="ECO:0000256" key="6">
    <source>
        <dbReference type="ARBA" id="ARBA00023203"/>
    </source>
</evidence>
<dbReference type="Pfam" id="PF08953">
    <property type="entry name" value="DUF1899"/>
    <property type="match status" value="2"/>
</dbReference>
<feature type="repeat" description="WD" evidence="8">
    <location>
        <begin position="632"/>
        <end position="674"/>
    </location>
</feature>
<evidence type="ECO:0000259" key="11">
    <source>
        <dbReference type="SMART" id="SM01166"/>
    </source>
</evidence>
<feature type="repeat" description="WD" evidence="8">
    <location>
        <begin position="173"/>
        <end position="214"/>
    </location>
</feature>
<feature type="compositionally biased region" description="Acidic residues" evidence="10">
    <location>
        <begin position="958"/>
        <end position="968"/>
    </location>
</feature>
<keyword evidence="3" id="KW-0963">Cytoplasm</keyword>
<evidence type="ECO:0000256" key="3">
    <source>
        <dbReference type="ARBA" id="ARBA00022490"/>
    </source>
</evidence>
<feature type="compositionally biased region" description="Polar residues" evidence="10">
    <location>
        <begin position="404"/>
        <end position="420"/>
    </location>
</feature>
<proteinExistence type="inferred from homology"/>
<keyword evidence="6" id="KW-0009">Actin-binding</keyword>
<evidence type="ECO:0000256" key="4">
    <source>
        <dbReference type="ARBA" id="ARBA00022574"/>
    </source>
</evidence>
<evidence type="ECO:0000313" key="12">
    <source>
        <dbReference type="EMBL" id="VDI06205.1"/>
    </source>
</evidence>
<dbReference type="FunFam" id="2.130.10.10:FF:000076">
    <property type="entry name" value="Coronin"/>
    <property type="match status" value="1"/>
</dbReference>
<dbReference type="InterPro" id="IPR015943">
    <property type="entry name" value="WD40/YVTN_repeat-like_dom_sf"/>
</dbReference>